<dbReference type="PANTHER" id="PTHR15414:SF0">
    <property type="entry name" value="ENDOPLASMIC RETICULUM LECTIN 1"/>
    <property type="match status" value="1"/>
</dbReference>
<feature type="region of interest" description="Disordered" evidence="5">
    <location>
        <begin position="284"/>
        <end position="316"/>
    </location>
</feature>
<dbReference type="GO" id="GO:0030970">
    <property type="term" value="P:retrograde protein transport, ER to cytosol"/>
    <property type="evidence" value="ECO:0007669"/>
    <property type="project" value="TreeGrafter"/>
</dbReference>
<comment type="subcellular location">
    <subcellularLocation>
        <location evidence="1">Endoplasmic reticulum</location>
    </subcellularLocation>
</comment>
<evidence type="ECO:0000313" key="8">
    <source>
        <dbReference type="Proteomes" id="UP001165065"/>
    </source>
</evidence>
<dbReference type="Pfam" id="PF07915">
    <property type="entry name" value="PRKCSH"/>
    <property type="match status" value="1"/>
</dbReference>
<evidence type="ECO:0000256" key="3">
    <source>
        <dbReference type="ARBA" id="ARBA00022824"/>
    </source>
</evidence>
<dbReference type="InterPro" id="IPR044865">
    <property type="entry name" value="MRH_dom"/>
</dbReference>
<evidence type="ECO:0000259" key="6">
    <source>
        <dbReference type="PROSITE" id="PS51914"/>
    </source>
</evidence>
<keyword evidence="3" id="KW-0256">Endoplasmic reticulum</keyword>
<dbReference type="OrthoDB" id="448954at2759"/>
<keyword evidence="2" id="KW-0732">Signal</keyword>
<reference evidence="8" key="1">
    <citation type="journal article" date="2023" name="Commun. Biol.">
        <title>Genome analysis of Parmales, the sister group of diatoms, reveals the evolutionary specialization of diatoms from phago-mixotrophs to photoautotrophs.</title>
        <authorList>
            <person name="Ban H."/>
            <person name="Sato S."/>
            <person name="Yoshikawa S."/>
            <person name="Yamada K."/>
            <person name="Nakamura Y."/>
            <person name="Ichinomiya M."/>
            <person name="Sato N."/>
            <person name="Blanc-Mathieu R."/>
            <person name="Endo H."/>
            <person name="Kuwata A."/>
            <person name="Ogata H."/>
        </authorList>
    </citation>
    <scope>NUCLEOTIDE SEQUENCE [LARGE SCALE GENOMIC DNA]</scope>
</reference>
<comment type="caution">
    <text evidence="7">The sequence shown here is derived from an EMBL/GenBank/DDBJ whole genome shotgun (WGS) entry which is preliminary data.</text>
</comment>
<evidence type="ECO:0000256" key="5">
    <source>
        <dbReference type="SAM" id="MobiDB-lite"/>
    </source>
</evidence>
<dbReference type="Proteomes" id="UP001165065">
    <property type="component" value="Unassembled WGS sequence"/>
</dbReference>
<sequence>MGSTLNQFHVGTKVIHDKDGGKKEETFMETVVELGKAKDRRIRWTEIGNGNIHHVNEKDLKVMVGTTKSNPLWDNVGTLQITERYLGGSKCEEAGFKPRSSKVVHVCCLNPDKSKDLPPSVVKAAERRDVKAWFLGVDEKNTCEYEATVCVREICTKDELRRHSEIGGGGGEGVGKGKGGEEGRISWEDILERDMKNVCLQKNEGWWTYELCWNKGGRQFHQEAVMDTKSGKLKNKQLASYSLGKWQPGGGPGLKMSALEVWREAEGLGTPMISTQQEEAKKARLRKGSPSGEFKGKKKGGNNVNGKEGYTPEGPYLEEDIKGGDPCVEEEVAKMKIARSGTVKYFCGERAELVNVVETRSCHYEITVTVPGLCEGKGWKKEIGKQKVVMCAIENE</sequence>
<evidence type="ECO:0000256" key="4">
    <source>
        <dbReference type="ARBA" id="ARBA00023157"/>
    </source>
</evidence>
<dbReference type="PROSITE" id="PS51914">
    <property type="entry name" value="MRH"/>
    <property type="match status" value="1"/>
</dbReference>
<dbReference type="Gene3D" id="2.70.130.10">
    <property type="entry name" value="Mannose-6-phosphate receptor binding domain"/>
    <property type="match status" value="1"/>
</dbReference>
<protein>
    <recommendedName>
        <fullName evidence="6">MRH domain-containing protein</fullName>
    </recommendedName>
</protein>
<dbReference type="GO" id="GO:0005788">
    <property type="term" value="C:endoplasmic reticulum lumen"/>
    <property type="evidence" value="ECO:0007669"/>
    <property type="project" value="TreeGrafter"/>
</dbReference>
<evidence type="ECO:0000313" key="7">
    <source>
        <dbReference type="EMBL" id="GMI26143.1"/>
    </source>
</evidence>
<keyword evidence="4" id="KW-1015">Disulfide bond</keyword>
<keyword evidence="8" id="KW-1185">Reference proteome</keyword>
<dbReference type="InterPro" id="IPR045149">
    <property type="entry name" value="OS-9-like"/>
</dbReference>
<evidence type="ECO:0000256" key="1">
    <source>
        <dbReference type="ARBA" id="ARBA00004240"/>
    </source>
</evidence>
<organism evidence="7 8">
    <name type="scientific">Triparma columacea</name>
    <dbReference type="NCBI Taxonomy" id="722753"/>
    <lineage>
        <taxon>Eukaryota</taxon>
        <taxon>Sar</taxon>
        <taxon>Stramenopiles</taxon>
        <taxon>Ochrophyta</taxon>
        <taxon>Bolidophyceae</taxon>
        <taxon>Parmales</taxon>
        <taxon>Triparmaceae</taxon>
        <taxon>Triparma</taxon>
    </lineage>
</organism>
<dbReference type="GO" id="GO:0030968">
    <property type="term" value="P:endoplasmic reticulum unfolded protein response"/>
    <property type="evidence" value="ECO:0007669"/>
    <property type="project" value="InterPro"/>
</dbReference>
<proteinExistence type="predicted"/>
<dbReference type="EMBL" id="BRYA01000624">
    <property type="protein sequence ID" value="GMI26143.1"/>
    <property type="molecule type" value="Genomic_DNA"/>
</dbReference>
<dbReference type="Pfam" id="PF13015">
    <property type="entry name" value="PRKCSH_1"/>
    <property type="match status" value="1"/>
</dbReference>
<feature type="domain" description="MRH" evidence="6">
    <location>
        <begin position="197"/>
        <end position="376"/>
    </location>
</feature>
<accession>A0A9W7L2Q5</accession>
<dbReference type="InterPro" id="IPR012913">
    <property type="entry name" value="OS9-like_dom"/>
</dbReference>
<gene>
    <name evidence="7" type="ORF">TrCOL_g13303</name>
</gene>
<dbReference type="AlphaFoldDB" id="A0A9W7L2Q5"/>
<name>A0A9W7L2Q5_9STRA</name>
<dbReference type="InterPro" id="IPR009011">
    <property type="entry name" value="Man6P_isomerase_rcpt-bd_dom_sf"/>
</dbReference>
<dbReference type="InterPro" id="IPR036607">
    <property type="entry name" value="PRKCSH"/>
</dbReference>
<dbReference type="PANTHER" id="PTHR15414">
    <property type="entry name" value="OS-9-RELATED"/>
    <property type="match status" value="1"/>
</dbReference>
<evidence type="ECO:0000256" key="2">
    <source>
        <dbReference type="ARBA" id="ARBA00022729"/>
    </source>
</evidence>